<dbReference type="InterPro" id="IPR010573">
    <property type="entry name" value="MFS_Str1/Tri12-like"/>
</dbReference>
<feature type="transmembrane region" description="Helical" evidence="10">
    <location>
        <begin position="1140"/>
        <end position="1159"/>
    </location>
</feature>
<dbReference type="PANTHER" id="PTHR40626:SF11">
    <property type="entry name" value="ZINC FINGER PROTEIN YPR022C"/>
    <property type="match status" value="1"/>
</dbReference>
<dbReference type="AlphaFoldDB" id="K1W9W5"/>
<feature type="transmembrane region" description="Helical" evidence="10">
    <location>
        <begin position="740"/>
        <end position="758"/>
    </location>
</feature>
<evidence type="ECO:0000256" key="2">
    <source>
        <dbReference type="ARBA" id="ARBA00022448"/>
    </source>
</evidence>
<keyword evidence="7" id="KW-0539">Nucleus</keyword>
<evidence type="ECO:0000256" key="3">
    <source>
        <dbReference type="ARBA" id="ARBA00022723"/>
    </source>
</evidence>
<dbReference type="PROSITE" id="PS50157">
    <property type="entry name" value="ZINC_FINGER_C2H2_2"/>
    <property type="match status" value="2"/>
</dbReference>
<feature type="compositionally biased region" description="Basic and acidic residues" evidence="9">
    <location>
        <begin position="621"/>
        <end position="634"/>
    </location>
</feature>
<dbReference type="InterPro" id="IPR051059">
    <property type="entry name" value="VerF-like"/>
</dbReference>
<feature type="transmembrane region" description="Helical" evidence="10">
    <location>
        <begin position="789"/>
        <end position="810"/>
    </location>
</feature>
<feature type="transmembrane region" description="Helical" evidence="10">
    <location>
        <begin position="854"/>
        <end position="875"/>
    </location>
</feature>
<dbReference type="FunFam" id="3.30.160.60:FF:000303">
    <property type="entry name" value="Zinc finger protein 41"/>
    <property type="match status" value="1"/>
</dbReference>
<feature type="transmembrane region" description="Helical" evidence="10">
    <location>
        <begin position="1016"/>
        <end position="1037"/>
    </location>
</feature>
<dbReference type="GO" id="GO:0000785">
    <property type="term" value="C:chromatin"/>
    <property type="evidence" value="ECO:0007669"/>
    <property type="project" value="TreeGrafter"/>
</dbReference>
<feature type="transmembrane region" description="Helical" evidence="10">
    <location>
        <begin position="711"/>
        <end position="728"/>
    </location>
</feature>
<dbReference type="GO" id="GO:0008270">
    <property type="term" value="F:zinc ion binding"/>
    <property type="evidence" value="ECO:0007669"/>
    <property type="project" value="UniProtKB-KW"/>
</dbReference>
<dbReference type="InterPro" id="IPR036259">
    <property type="entry name" value="MFS_trans_sf"/>
</dbReference>
<dbReference type="EMBL" id="AMBO01000089">
    <property type="protein sequence ID" value="EKD05563.1"/>
    <property type="molecule type" value="Genomic_DNA"/>
</dbReference>
<keyword evidence="3" id="KW-0479">Metal-binding</keyword>
<evidence type="ECO:0000256" key="6">
    <source>
        <dbReference type="ARBA" id="ARBA00022833"/>
    </source>
</evidence>
<comment type="caution">
    <text evidence="12">The sequence shown here is derived from an EMBL/GenBank/DDBJ whole genome shotgun (WGS) entry which is preliminary data.</text>
</comment>
<dbReference type="Pfam" id="PF00096">
    <property type="entry name" value="zf-C2H2"/>
    <property type="match status" value="2"/>
</dbReference>
<dbReference type="GO" id="GO:0000981">
    <property type="term" value="F:DNA-binding transcription factor activity, RNA polymerase II-specific"/>
    <property type="evidence" value="ECO:0007669"/>
    <property type="project" value="InterPro"/>
</dbReference>
<organism evidence="12 13">
    <name type="scientific">Trichosporon asahii var. asahii (strain CBS 8904)</name>
    <name type="common">Yeast</name>
    <dbReference type="NCBI Taxonomy" id="1220162"/>
    <lineage>
        <taxon>Eukaryota</taxon>
        <taxon>Fungi</taxon>
        <taxon>Dikarya</taxon>
        <taxon>Basidiomycota</taxon>
        <taxon>Agaricomycotina</taxon>
        <taxon>Tremellomycetes</taxon>
        <taxon>Trichosporonales</taxon>
        <taxon>Trichosporonaceae</taxon>
        <taxon>Trichosporon</taxon>
    </lineage>
</organism>
<evidence type="ECO:0000256" key="9">
    <source>
        <dbReference type="SAM" id="MobiDB-lite"/>
    </source>
</evidence>
<dbReference type="GO" id="GO:0022857">
    <property type="term" value="F:transmembrane transporter activity"/>
    <property type="evidence" value="ECO:0007669"/>
    <property type="project" value="InterPro"/>
</dbReference>
<dbReference type="Proteomes" id="UP000006757">
    <property type="component" value="Unassembled WGS sequence"/>
</dbReference>
<evidence type="ECO:0000256" key="4">
    <source>
        <dbReference type="ARBA" id="ARBA00022737"/>
    </source>
</evidence>
<dbReference type="InterPro" id="IPR036236">
    <property type="entry name" value="Znf_C2H2_sf"/>
</dbReference>
<dbReference type="GO" id="GO:0000978">
    <property type="term" value="F:RNA polymerase II cis-regulatory region sequence-specific DNA binding"/>
    <property type="evidence" value="ECO:0007669"/>
    <property type="project" value="InterPro"/>
</dbReference>
<keyword evidence="10" id="KW-0812">Transmembrane</keyword>
<dbReference type="PROSITE" id="PS00028">
    <property type="entry name" value="ZINC_FINGER_C2H2_1"/>
    <property type="match status" value="2"/>
</dbReference>
<dbReference type="InParanoid" id="K1W9W5"/>
<feature type="compositionally biased region" description="Polar residues" evidence="9">
    <location>
        <begin position="61"/>
        <end position="73"/>
    </location>
</feature>
<dbReference type="InterPro" id="IPR007219">
    <property type="entry name" value="XnlR_reg_dom"/>
</dbReference>
<sequence>MDKTCPDCGRVFTKAAHLTRHRLTHDQQRPFSCTACGKAFARPDALQRHMRTLHGKRQRTGSEAQSDAVTPPSSGFDLSATDPLGSLGFPPLFPLPVFANTSTPTTQSLDEMVAGWLSQDGGALATENALAAAFSDQVNWEPDLTGTFYTEPQETYREPRRRMMNADTWESGMSNPQHQDISRPASPPPREITSPEEVVAELHINHTFLEACLHLYFRDFHPSFPIIHRPTFERDRTPPLLLLSMCSIGCMFVGTQAARDSGVWIYERLHHVIVVTRDAKMATEESRVAVMLSALLGQCFSFLYGQPKQMLTAESFHGSLSTKARRSGLAKLQRNPIPDLDVESDKLKKRWREWAKQETLRRLTLGLTIHAAESTIYSGRARFMVGQVCDPDGFSDALFEAKDAETWRSIALGGVAQTPEHFLPSALLAQTIVNIHKARELAQTPFGQELPLPEFYKHMMQLAGDHGIVAVLESPRNAAPDHLRSLTALWHYTCVVRVAPQDLIQEAAGRGGNPTSDAVAKTEQWANTPAARLAALHCGHVLHYAADLHDRGFLLPSNAATLVLPSLLAAVRRVVRRPRAERFVAEGNCSIQVAGFCDGKEKALDIVMWQPPPSSLHPVGHRRDAQRRPGKSLDLKRPQVGKGYDWIRIVWDGVGRCGTVQNQCGAVWATTAMAPSLNEDEKAGFDHQEDVAEVDLVYAEENEEPVFHRRTYIALLALFILNYVQIVALNGPPGICRQSLVPLLYVLPLPALTSQAFASDTFQARKTLLIVTCTISFIGAAIAPGANDIYRVIVAQILVGFGFAAVPLAYAIPSEWLQMGLWGAAVIGILLGYSPPKRHTRLDHLSFWQKIGKLDLPGMGLLAVGLSLLLTGLTLGDNPWEWTNVRVLTTLIIGIVFLILFGLYEWKGTKTGVLHHELFTLRTFPLCIALMFIEGVMLFSIVVIYPAVKLFETDALLAALRAAPFWIGAALGTVFFGIWSSKMRTIRSPMFVGFLIFTAGLVGMATVQPGQSANPIVFDGLAGLGYGSPLILIVAGVQLATPHHLIATATAVLTSTRAVAASTFTAIYTAAYTTQAKTKLPRAVSSAASAAGLSQHLDAFVEYAIADNTTAMEAVPGVTASIMNAGLEGLKQGQADSYRIVWIIAAPFGILACVFVYFLDDMRTLMTYRVDAPVEELHSKREEREVV</sequence>
<gene>
    <name evidence="12" type="ORF">A1Q2_00144</name>
</gene>
<evidence type="ECO:0000313" key="13">
    <source>
        <dbReference type="Proteomes" id="UP000006757"/>
    </source>
</evidence>
<evidence type="ECO:0000256" key="5">
    <source>
        <dbReference type="ARBA" id="ARBA00022771"/>
    </source>
</evidence>
<feature type="transmembrane region" description="Helical" evidence="10">
    <location>
        <begin position="991"/>
        <end position="1010"/>
    </location>
</feature>
<name>K1W9W5_TRIAC</name>
<feature type="domain" description="C2H2-type" evidence="11">
    <location>
        <begin position="31"/>
        <end position="59"/>
    </location>
</feature>
<evidence type="ECO:0000313" key="12">
    <source>
        <dbReference type="EMBL" id="EKD05563.1"/>
    </source>
</evidence>
<keyword evidence="13" id="KW-1185">Reference proteome</keyword>
<dbReference type="InterPro" id="IPR013087">
    <property type="entry name" value="Znf_C2H2_type"/>
</dbReference>
<evidence type="ECO:0000256" key="1">
    <source>
        <dbReference type="ARBA" id="ARBA00004123"/>
    </source>
</evidence>
<dbReference type="HOGENOM" id="CLU_272270_0_0_1"/>
<dbReference type="Gene3D" id="3.30.160.60">
    <property type="entry name" value="Classic Zinc Finger"/>
    <property type="match status" value="2"/>
</dbReference>
<dbReference type="Pfam" id="PF04082">
    <property type="entry name" value="Fungal_trans"/>
    <property type="match status" value="1"/>
</dbReference>
<dbReference type="OrthoDB" id="2587356at2759"/>
<feature type="region of interest" description="Disordered" evidence="9">
    <location>
        <begin position="171"/>
        <end position="192"/>
    </location>
</feature>
<dbReference type="Pfam" id="PF06609">
    <property type="entry name" value="TRI12"/>
    <property type="match status" value="1"/>
</dbReference>
<feature type="transmembrane region" description="Helical" evidence="10">
    <location>
        <begin position="887"/>
        <end position="904"/>
    </location>
</feature>
<dbReference type="PANTHER" id="PTHR40626">
    <property type="entry name" value="MIP31509P"/>
    <property type="match status" value="1"/>
</dbReference>
<dbReference type="eggNOG" id="KOG1721">
    <property type="taxonomic scope" value="Eukaryota"/>
</dbReference>
<evidence type="ECO:0000256" key="10">
    <source>
        <dbReference type="SAM" id="Phobius"/>
    </source>
</evidence>
<feature type="transmembrane region" description="Helical" evidence="10">
    <location>
        <begin position="959"/>
        <end position="979"/>
    </location>
</feature>
<keyword evidence="4" id="KW-0677">Repeat</keyword>
<keyword evidence="10" id="KW-0472">Membrane</keyword>
<feature type="region of interest" description="Disordered" evidence="9">
    <location>
        <begin position="53"/>
        <end position="74"/>
    </location>
</feature>
<accession>K1W9W5</accession>
<dbReference type="CDD" id="cd12148">
    <property type="entry name" value="fungal_TF_MHR"/>
    <property type="match status" value="1"/>
</dbReference>
<protein>
    <submittedName>
        <fullName evidence="12">Siderophore iron transporter, putative</fullName>
    </submittedName>
</protein>
<keyword evidence="6" id="KW-0862">Zinc</keyword>
<dbReference type="GO" id="GO:0005634">
    <property type="term" value="C:nucleus"/>
    <property type="evidence" value="ECO:0007669"/>
    <property type="project" value="UniProtKB-SubCell"/>
</dbReference>
<evidence type="ECO:0000256" key="8">
    <source>
        <dbReference type="PROSITE-ProRule" id="PRU00042"/>
    </source>
</evidence>
<feature type="transmembrane region" description="Helical" evidence="10">
    <location>
        <begin position="924"/>
        <end position="947"/>
    </location>
</feature>
<proteinExistence type="predicted"/>
<dbReference type="SUPFAM" id="SSF57667">
    <property type="entry name" value="beta-beta-alpha zinc fingers"/>
    <property type="match status" value="1"/>
</dbReference>
<keyword evidence="2" id="KW-0813">Transport</keyword>
<keyword evidence="10" id="KW-1133">Transmembrane helix</keyword>
<evidence type="ECO:0000259" key="11">
    <source>
        <dbReference type="PROSITE" id="PS50157"/>
    </source>
</evidence>
<dbReference type="STRING" id="1220162.K1W9W5"/>
<comment type="subcellular location">
    <subcellularLocation>
        <location evidence="1">Nucleus</location>
    </subcellularLocation>
</comment>
<evidence type="ECO:0000256" key="7">
    <source>
        <dbReference type="ARBA" id="ARBA00023242"/>
    </source>
</evidence>
<dbReference type="Gene3D" id="1.20.1250.20">
    <property type="entry name" value="MFS general substrate transporter like domains"/>
    <property type="match status" value="1"/>
</dbReference>
<reference evidence="12 13" key="1">
    <citation type="journal article" date="2012" name="Eukaryot. Cell">
        <title>Genome sequence of the Trichosporon asahii environmental strain CBS 8904.</title>
        <authorList>
            <person name="Yang R.Y."/>
            <person name="Li H.T."/>
            <person name="Zhu H."/>
            <person name="Zhou G.P."/>
            <person name="Wang M."/>
            <person name="Wang L."/>
        </authorList>
    </citation>
    <scope>NUCLEOTIDE SEQUENCE [LARGE SCALE GENOMIC DNA]</scope>
    <source>
        <strain evidence="12 13">CBS 8904</strain>
    </source>
</reference>
<feature type="transmembrane region" description="Helical" evidence="10">
    <location>
        <begin position="816"/>
        <end position="833"/>
    </location>
</feature>
<feature type="domain" description="C2H2-type" evidence="11">
    <location>
        <begin position="3"/>
        <end position="30"/>
    </location>
</feature>
<dbReference type="GO" id="GO:0006351">
    <property type="term" value="P:DNA-templated transcription"/>
    <property type="evidence" value="ECO:0007669"/>
    <property type="project" value="InterPro"/>
</dbReference>
<feature type="region of interest" description="Disordered" evidence="9">
    <location>
        <begin position="615"/>
        <end position="634"/>
    </location>
</feature>
<feature type="transmembrane region" description="Helical" evidence="10">
    <location>
        <begin position="764"/>
        <end position="782"/>
    </location>
</feature>
<keyword evidence="5 8" id="KW-0863">Zinc-finger</keyword>
<dbReference type="SUPFAM" id="SSF103473">
    <property type="entry name" value="MFS general substrate transporter"/>
    <property type="match status" value="1"/>
</dbReference>
<dbReference type="SMART" id="SM00355">
    <property type="entry name" value="ZnF_C2H2"/>
    <property type="match status" value="2"/>
</dbReference>